<dbReference type="Proteomes" id="UP001589589">
    <property type="component" value="Unassembled WGS sequence"/>
</dbReference>
<keyword evidence="2" id="KW-1185">Reference proteome</keyword>
<gene>
    <name evidence="1" type="ORF">ACFFUQ_18280</name>
</gene>
<evidence type="ECO:0000313" key="2">
    <source>
        <dbReference type="Proteomes" id="UP001589589"/>
    </source>
</evidence>
<reference evidence="1 2" key="1">
    <citation type="submission" date="2024-09" db="EMBL/GenBank/DDBJ databases">
        <authorList>
            <person name="Sun Q."/>
            <person name="Mori K."/>
        </authorList>
    </citation>
    <scope>NUCLEOTIDE SEQUENCE [LARGE SCALE GENOMIC DNA]</scope>
    <source>
        <strain evidence="1 2">CECT 7908</strain>
    </source>
</reference>
<proteinExistence type="predicted"/>
<sequence length="134" mass="15534">MFTEGAVPEGIKIPIVDIVIETDASVEIINNSASSLFQISKIILEYATKHDAIYYCYCSEKPIKKSKKRLHLKHQHYRSLLFCKMFDKCSDLNFFNKTIIIDDPTGDHYIHLMARLENENFVNFISEKLSTLDK</sequence>
<dbReference type="RefSeq" id="WP_290259959.1">
    <property type="nucleotide sequence ID" value="NZ_JAUFQQ010000003.1"/>
</dbReference>
<protein>
    <submittedName>
        <fullName evidence="1">Uncharacterized protein</fullName>
    </submittedName>
</protein>
<evidence type="ECO:0000313" key="1">
    <source>
        <dbReference type="EMBL" id="MFB9065970.1"/>
    </source>
</evidence>
<accession>A0ABV5FQZ0</accession>
<comment type="caution">
    <text evidence="1">The sequence shown here is derived from an EMBL/GenBank/DDBJ whole genome shotgun (WGS) entry which is preliminary data.</text>
</comment>
<organism evidence="1 2">
    <name type="scientific">Flavobacterium branchiarum</name>
    <dbReference type="NCBI Taxonomy" id="1114870"/>
    <lineage>
        <taxon>Bacteria</taxon>
        <taxon>Pseudomonadati</taxon>
        <taxon>Bacteroidota</taxon>
        <taxon>Flavobacteriia</taxon>
        <taxon>Flavobacteriales</taxon>
        <taxon>Flavobacteriaceae</taxon>
        <taxon>Flavobacterium</taxon>
    </lineage>
</organism>
<dbReference type="EMBL" id="JBHMEX010000058">
    <property type="protein sequence ID" value="MFB9065970.1"/>
    <property type="molecule type" value="Genomic_DNA"/>
</dbReference>
<name>A0ABV5FQZ0_9FLAO</name>